<dbReference type="SMART" id="SM00382">
    <property type="entry name" value="AAA"/>
    <property type="match status" value="1"/>
</dbReference>
<dbReference type="AlphaFoldDB" id="A0A7U9DS74"/>
<feature type="domain" description="ABC transporter" evidence="6">
    <location>
        <begin position="26"/>
        <end position="251"/>
    </location>
</feature>
<name>A0A7U9DS74_STRLI</name>
<feature type="region of interest" description="Disordered" evidence="5">
    <location>
        <begin position="1"/>
        <end position="23"/>
    </location>
</feature>
<dbReference type="GO" id="GO:0005524">
    <property type="term" value="F:ATP binding"/>
    <property type="evidence" value="ECO:0007669"/>
    <property type="project" value="UniProtKB-KW"/>
</dbReference>
<dbReference type="PANTHER" id="PTHR43335:SF4">
    <property type="entry name" value="ABC TRANSPORTER, ATP-BINDING PROTEIN"/>
    <property type="match status" value="1"/>
</dbReference>
<protein>
    <submittedName>
        <fullName evidence="7">ABC-transporter ATP-binding protein</fullName>
    </submittedName>
</protein>
<dbReference type="InterPro" id="IPR003439">
    <property type="entry name" value="ABC_transporter-like_ATP-bd"/>
</dbReference>
<evidence type="ECO:0000256" key="3">
    <source>
        <dbReference type="ARBA" id="ARBA00022741"/>
    </source>
</evidence>
<dbReference type="InterPro" id="IPR027417">
    <property type="entry name" value="P-loop_NTPase"/>
</dbReference>
<evidence type="ECO:0000313" key="8">
    <source>
        <dbReference type="Proteomes" id="UP000014062"/>
    </source>
</evidence>
<dbReference type="Gene3D" id="3.40.50.300">
    <property type="entry name" value="P-loop containing nucleotide triphosphate hydrolases"/>
    <property type="match status" value="1"/>
</dbReference>
<evidence type="ECO:0000256" key="2">
    <source>
        <dbReference type="ARBA" id="ARBA00022448"/>
    </source>
</evidence>
<gene>
    <name evidence="7" type="ORF">SLI_2046</name>
</gene>
<evidence type="ECO:0000259" key="6">
    <source>
        <dbReference type="PROSITE" id="PS50893"/>
    </source>
</evidence>
<dbReference type="SUPFAM" id="SSF52540">
    <property type="entry name" value="P-loop containing nucleoside triphosphate hydrolases"/>
    <property type="match status" value="1"/>
</dbReference>
<organism evidence="7 8">
    <name type="scientific">Streptomyces lividans 1326</name>
    <dbReference type="NCBI Taxonomy" id="1200984"/>
    <lineage>
        <taxon>Bacteria</taxon>
        <taxon>Bacillati</taxon>
        <taxon>Actinomycetota</taxon>
        <taxon>Actinomycetes</taxon>
        <taxon>Kitasatosporales</taxon>
        <taxon>Streptomycetaceae</taxon>
        <taxon>Streptomyces</taxon>
    </lineage>
</organism>
<dbReference type="PANTHER" id="PTHR43335">
    <property type="entry name" value="ABC TRANSPORTER, ATP-BINDING PROTEIN"/>
    <property type="match status" value="1"/>
</dbReference>
<dbReference type="InterPro" id="IPR003593">
    <property type="entry name" value="AAA+_ATPase"/>
</dbReference>
<dbReference type="EMBL" id="CM001889">
    <property type="protein sequence ID" value="EOY46761.1"/>
    <property type="molecule type" value="Genomic_DNA"/>
</dbReference>
<accession>A0A7U9DS74</accession>
<proteinExistence type="inferred from homology"/>
<dbReference type="PROSITE" id="PS50893">
    <property type="entry name" value="ABC_TRANSPORTER_2"/>
    <property type="match status" value="1"/>
</dbReference>
<evidence type="ECO:0000256" key="5">
    <source>
        <dbReference type="SAM" id="MobiDB-lite"/>
    </source>
</evidence>
<keyword evidence="3" id="KW-0547">Nucleotide-binding</keyword>
<sequence length="319" mass="33454">MEDGEIGTPEASDMTSSRGAGDPAAIRVEGLTKRYGRATAVDDLSFTVGTGRVTGFFGPNGAGKTTALKAVVGLARPTAGRAFVRGTPVAALKPDARLLGVHIEPCGAHPGRTGRAHLRSLAALAGLPRRRVGEVLELVGLEEAARGRVGKYSMGMRQRLGLAAALLGDPEILVLDEPVNGLDPQGIRWLRTLLRERAAKGGTVLLSSHMLGEAAQTVDDVVVINRGRLVHEGAIRDLERSGESVVAVRTAEAERLSELVTAAGGRTKTDDGGRLLVEGLDVTEVARLAHRDGVLVEEITERTASLEDAFFGLTGGADR</sequence>
<keyword evidence="2" id="KW-0813">Transport</keyword>
<evidence type="ECO:0000256" key="4">
    <source>
        <dbReference type="ARBA" id="ARBA00022840"/>
    </source>
</evidence>
<dbReference type="Proteomes" id="UP000014062">
    <property type="component" value="Chromosome"/>
</dbReference>
<dbReference type="GO" id="GO:0016887">
    <property type="term" value="F:ATP hydrolysis activity"/>
    <property type="evidence" value="ECO:0007669"/>
    <property type="project" value="InterPro"/>
</dbReference>
<keyword evidence="4 7" id="KW-0067">ATP-binding</keyword>
<evidence type="ECO:0000256" key="1">
    <source>
        <dbReference type="ARBA" id="ARBA00005417"/>
    </source>
</evidence>
<evidence type="ECO:0000313" key="7">
    <source>
        <dbReference type="EMBL" id="EOY46761.1"/>
    </source>
</evidence>
<reference evidence="8" key="1">
    <citation type="journal article" date="2013" name="Genome Biol. Evol.">
        <title>The genome sequence of Streptomyces lividans 66 reveals a novel tRNA-dependent peptide biosynthetic system within a metal-related genomic island.</title>
        <authorList>
            <person name="Cruz-Morales P."/>
            <person name="Vijgenboom E."/>
            <person name="Iruegas-Bocardo F."/>
            <person name="Girard G."/>
            <person name="Yanez-Guerra L.A."/>
            <person name="Ramos-Aboites H.E."/>
            <person name="Pernodet J.L."/>
            <person name="Anne J."/>
            <person name="van Wezel G.P."/>
            <person name="Barona-Gomez F."/>
        </authorList>
    </citation>
    <scope>NUCLEOTIDE SEQUENCE [LARGE SCALE GENOMIC DNA]</scope>
    <source>
        <strain evidence="8">1326</strain>
    </source>
</reference>
<comment type="similarity">
    <text evidence="1">Belongs to the ABC transporter superfamily.</text>
</comment>
<dbReference type="Pfam" id="PF00005">
    <property type="entry name" value="ABC_tran"/>
    <property type="match status" value="1"/>
</dbReference>